<dbReference type="EMBL" id="MT141466">
    <property type="protein sequence ID" value="QJA62281.1"/>
    <property type="molecule type" value="Genomic_DNA"/>
</dbReference>
<name>A0A6H1ZJA5_9ZZZZ</name>
<evidence type="ECO:0000256" key="1">
    <source>
        <dbReference type="SAM" id="MobiDB-lite"/>
    </source>
</evidence>
<evidence type="ECO:0000313" key="4">
    <source>
        <dbReference type="EMBL" id="QJA83827.1"/>
    </source>
</evidence>
<accession>A0A6H1ZJA5</accession>
<reference evidence="2" key="1">
    <citation type="submission" date="2020-03" db="EMBL/GenBank/DDBJ databases">
        <title>The deep terrestrial virosphere.</title>
        <authorList>
            <person name="Holmfeldt K."/>
            <person name="Nilsson E."/>
            <person name="Simone D."/>
            <person name="Lopez-Fernandez M."/>
            <person name="Wu X."/>
            <person name="de Brujin I."/>
            <person name="Lundin D."/>
            <person name="Andersson A."/>
            <person name="Bertilsson S."/>
            <person name="Dopson M."/>
        </authorList>
    </citation>
    <scope>NUCLEOTIDE SEQUENCE</scope>
    <source>
        <strain evidence="4">MM415A00250</strain>
        <strain evidence="3">MM415B00805</strain>
        <strain evidence="2">TM448A00708</strain>
        <strain evidence="5">TM448B00745</strain>
    </source>
</reference>
<dbReference type="EMBL" id="MT144653">
    <property type="protein sequence ID" value="QJH96489.1"/>
    <property type="molecule type" value="Genomic_DNA"/>
</dbReference>
<evidence type="ECO:0000313" key="5">
    <source>
        <dbReference type="EMBL" id="QJH96489.1"/>
    </source>
</evidence>
<evidence type="ECO:0000313" key="3">
    <source>
        <dbReference type="EMBL" id="QJA62281.1"/>
    </source>
</evidence>
<dbReference type="EMBL" id="MT144051">
    <property type="protein sequence ID" value="QJA47644.1"/>
    <property type="molecule type" value="Genomic_DNA"/>
</dbReference>
<protein>
    <submittedName>
        <fullName evidence="2">Uncharacterized protein</fullName>
    </submittedName>
</protein>
<gene>
    <name evidence="4" type="ORF">MM415A00250_0005</name>
    <name evidence="3" type="ORF">MM415B00805_0025</name>
    <name evidence="2" type="ORF">TM448A00708_0017</name>
    <name evidence="5" type="ORF">TM448B00745_0004</name>
</gene>
<dbReference type="AlphaFoldDB" id="A0A6H1ZJA5"/>
<proteinExistence type="predicted"/>
<sequence>MNQGKDILQKLLDIEMGRLEVAVRIEKKRNIVFPETTIIIRDIQKLQGAIEKTQAGTPVPPGGDGDEGAVSMEDF</sequence>
<organism evidence="2">
    <name type="scientific">viral metagenome</name>
    <dbReference type="NCBI Taxonomy" id="1070528"/>
    <lineage>
        <taxon>unclassified sequences</taxon>
        <taxon>metagenomes</taxon>
        <taxon>organismal metagenomes</taxon>
    </lineage>
</organism>
<feature type="region of interest" description="Disordered" evidence="1">
    <location>
        <begin position="53"/>
        <end position="75"/>
    </location>
</feature>
<dbReference type="EMBL" id="MT142519">
    <property type="protein sequence ID" value="QJA83827.1"/>
    <property type="molecule type" value="Genomic_DNA"/>
</dbReference>
<evidence type="ECO:0000313" key="2">
    <source>
        <dbReference type="EMBL" id="QJA47644.1"/>
    </source>
</evidence>